<protein>
    <submittedName>
        <fullName evidence="1">Putative polyprotein</fullName>
    </submittedName>
</protein>
<reference evidence="1" key="2">
    <citation type="submission" date="2011-02" db="EMBL/GenBank/DDBJ databases">
        <authorList>
            <person name="MacLean D."/>
        </authorList>
    </citation>
    <scope>NUCLEOTIDE SEQUENCE</scope>
</reference>
<dbReference type="AlphaFoldDB" id="F0W407"/>
<dbReference type="HOGENOM" id="CLU_1032176_0_0_1"/>
<dbReference type="EMBL" id="FR824060">
    <property type="protein sequence ID" value="CCA15804.1"/>
    <property type="molecule type" value="Genomic_DNA"/>
</dbReference>
<evidence type="ECO:0000313" key="1">
    <source>
        <dbReference type="EMBL" id="CCA15804.1"/>
    </source>
</evidence>
<proteinExistence type="predicted"/>
<dbReference type="Gene3D" id="3.10.10.10">
    <property type="entry name" value="HIV Type 1 Reverse Transcriptase, subunit A, domain 1"/>
    <property type="match status" value="1"/>
</dbReference>
<accession>F0W407</accession>
<gene>
    <name evidence="1" type="primary">AlNc14C15G1701</name>
    <name evidence="1" type="ORF">ALNC14_019470</name>
</gene>
<dbReference type="InterPro" id="IPR043502">
    <property type="entry name" value="DNA/RNA_pol_sf"/>
</dbReference>
<sequence length="270" mass="31253">MHGKHSVPCANFGQSTEVTSSVLSSVDASLSDISRIQCLSKNGGIDHSSEVLNVLPSIHDTTKTVRLRFNNPPRSYVELTNLSCIKWRDFLHEQNNDSVKQVCNITCDPTSQYLNATQELSSRGQHFEVQSMDKLQWDNNPVYSLLLEFADIFPLAIPVEFPKERGIRGESDLMLRTKYFTTRQWPLPRDQVEAIDSFFAKRQKGGHVRESISSHSTPTFCVKWRQMNGLSFTLLTNLTMRPSQLKHQYQGKMWYWTQCRKYNFQRHQFN</sequence>
<organism evidence="1">
    <name type="scientific">Albugo laibachii Nc14</name>
    <dbReference type="NCBI Taxonomy" id="890382"/>
    <lineage>
        <taxon>Eukaryota</taxon>
        <taxon>Sar</taxon>
        <taxon>Stramenopiles</taxon>
        <taxon>Oomycota</taxon>
        <taxon>Peronosporomycetes</taxon>
        <taxon>Albuginales</taxon>
        <taxon>Albuginaceae</taxon>
        <taxon>Albugo</taxon>
    </lineage>
</organism>
<reference evidence="1" key="1">
    <citation type="journal article" date="2011" name="PLoS Biol.">
        <title>Gene gain and loss during evolution of obligate parasitism in the white rust pathogen of Arabidopsis thaliana.</title>
        <authorList>
            <person name="Kemen E."/>
            <person name="Gardiner A."/>
            <person name="Schultz-Larsen T."/>
            <person name="Kemen A.C."/>
            <person name="Balmuth A.L."/>
            <person name="Robert-Seilaniantz A."/>
            <person name="Bailey K."/>
            <person name="Holub E."/>
            <person name="Studholme D.J."/>
            <person name="Maclean D."/>
            <person name="Jones J.D."/>
        </authorList>
    </citation>
    <scope>NUCLEOTIDE SEQUENCE</scope>
</reference>
<dbReference type="SUPFAM" id="SSF56672">
    <property type="entry name" value="DNA/RNA polymerases"/>
    <property type="match status" value="1"/>
</dbReference>
<name>F0W407_9STRA</name>